<proteinExistence type="inferred from homology"/>
<evidence type="ECO:0000256" key="4">
    <source>
        <dbReference type="ARBA" id="ARBA00023136"/>
    </source>
</evidence>
<evidence type="ECO:0000259" key="6">
    <source>
        <dbReference type="Pfam" id="PF07980"/>
    </source>
</evidence>
<reference evidence="7 8" key="1">
    <citation type="submission" date="2019-05" db="EMBL/GenBank/DDBJ databases">
        <title>Dyadobacter AR-3-8 sp. nov., isolated from arctic soil.</title>
        <authorList>
            <person name="Chaudhary D.K."/>
        </authorList>
    </citation>
    <scope>NUCLEOTIDE SEQUENCE [LARGE SCALE GENOMIC DNA]</scope>
    <source>
        <strain evidence="7 8">AR-3-8</strain>
    </source>
</reference>
<keyword evidence="3" id="KW-0732">Signal</keyword>
<dbReference type="InterPro" id="IPR011990">
    <property type="entry name" value="TPR-like_helical_dom_sf"/>
</dbReference>
<name>A0A4U6D6B1_9BACT</name>
<evidence type="ECO:0000313" key="7">
    <source>
        <dbReference type="EMBL" id="TKT92929.1"/>
    </source>
</evidence>
<dbReference type="PROSITE" id="PS51257">
    <property type="entry name" value="PROKAR_LIPOPROTEIN"/>
    <property type="match status" value="1"/>
</dbReference>
<gene>
    <name evidence="7" type="ORF">FDK13_09120</name>
</gene>
<dbReference type="EMBL" id="SZVO01000003">
    <property type="protein sequence ID" value="TKT92929.1"/>
    <property type="molecule type" value="Genomic_DNA"/>
</dbReference>
<comment type="similarity">
    <text evidence="2">Belongs to the SusD family.</text>
</comment>
<dbReference type="SUPFAM" id="SSF48452">
    <property type="entry name" value="TPR-like"/>
    <property type="match status" value="1"/>
</dbReference>
<evidence type="ECO:0000256" key="1">
    <source>
        <dbReference type="ARBA" id="ARBA00004442"/>
    </source>
</evidence>
<dbReference type="AlphaFoldDB" id="A0A4U6D6B1"/>
<protein>
    <submittedName>
        <fullName evidence="7">RagB/SusD family nutrient uptake outer membrane protein</fullName>
    </submittedName>
</protein>
<evidence type="ECO:0000256" key="5">
    <source>
        <dbReference type="ARBA" id="ARBA00023237"/>
    </source>
</evidence>
<dbReference type="Proteomes" id="UP000304900">
    <property type="component" value="Unassembled WGS sequence"/>
</dbReference>
<dbReference type="RefSeq" id="WP_137339655.1">
    <property type="nucleotide sequence ID" value="NZ_BSQH01000010.1"/>
</dbReference>
<comment type="caution">
    <text evidence="7">The sequence shown here is derived from an EMBL/GenBank/DDBJ whole genome shotgun (WGS) entry which is preliminary data.</text>
</comment>
<sequence length="559" mass="60208">MKIRNKNRFVQTIFAATLMLGSFSCKDKLDVGNPNAPTIDANVNTETGLISLAQGGVYINGFYNGDNWLGNSYFSLPWGYSELLADNVSADASNNQVATIGVANYFILDDGTKVTNGSPNISLIRTYNTRAATGAGNNAIYYQWLNMYALNNACNTILSLVDKIPFSGDAASRIATVKAWCYWWKGYAYASIGSQYYAGLIIDEAGTTNSNYVLHDAILAKSEEYFKLTATTLDGISSQTDYEAVLGQLIPEFTQVGNGGIPGKDVWKRNINTMLARNIVVNKLAPFVNGNPDAKITKSSATTMTAADWTNVLTLATAGIKKGDIVFTGRSSANNVMFTATGGTAASLATGVNTSSTFKVQERFIQNFTAGDKRFTNNYSTATTYKNNFSYTTRYNQIDGGAGQAGVYVYGSKTVGAYEVIIAGSYEENALMLAEANIRLGNIETGLGYIDAVRTYFGAGVAPVAGTGLTLAGALTQLVKERRVALVYKGLSFYDNRRWGWTYDITNGGGSYNNTIVTTAGVVNTKATINYNFLDYWDVPADESVLNPSTGVATVNPNF</sequence>
<comment type="subcellular location">
    <subcellularLocation>
        <location evidence="1">Cell outer membrane</location>
    </subcellularLocation>
</comment>
<keyword evidence="4" id="KW-0472">Membrane</keyword>
<evidence type="ECO:0000256" key="3">
    <source>
        <dbReference type="ARBA" id="ARBA00022729"/>
    </source>
</evidence>
<accession>A0A4U6D6B1</accession>
<dbReference type="Gene3D" id="1.25.40.390">
    <property type="match status" value="1"/>
</dbReference>
<dbReference type="GO" id="GO:0009279">
    <property type="term" value="C:cell outer membrane"/>
    <property type="evidence" value="ECO:0007669"/>
    <property type="project" value="UniProtKB-SubCell"/>
</dbReference>
<evidence type="ECO:0000256" key="2">
    <source>
        <dbReference type="ARBA" id="ARBA00006275"/>
    </source>
</evidence>
<dbReference type="InterPro" id="IPR012944">
    <property type="entry name" value="SusD_RagB_dom"/>
</dbReference>
<feature type="domain" description="RagB/SusD" evidence="6">
    <location>
        <begin position="431"/>
        <end position="520"/>
    </location>
</feature>
<organism evidence="7 8">
    <name type="scientific">Dyadobacter frigoris</name>
    <dbReference type="NCBI Taxonomy" id="2576211"/>
    <lineage>
        <taxon>Bacteria</taxon>
        <taxon>Pseudomonadati</taxon>
        <taxon>Bacteroidota</taxon>
        <taxon>Cytophagia</taxon>
        <taxon>Cytophagales</taxon>
        <taxon>Spirosomataceae</taxon>
        <taxon>Dyadobacter</taxon>
    </lineage>
</organism>
<dbReference type="Pfam" id="PF07980">
    <property type="entry name" value="SusD_RagB"/>
    <property type="match status" value="1"/>
</dbReference>
<evidence type="ECO:0000313" key="8">
    <source>
        <dbReference type="Proteomes" id="UP000304900"/>
    </source>
</evidence>
<dbReference type="OrthoDB" id="1183184at2"/>
<keyword evidence="5" id="KW-0998">Cell outer membrane</keyword>
<keyword evidence="8" id="KW-1185">Reference proteome</keyword>